<dbReference type="RefSeq" id="WP_190257891.1">
    <property type="nucleotide sequence ID" value="NZ_BMPI01000116.1"/>
</dbReference>
<dbReference type="PROSITE" id="PS50994">
    <property type="entry name" value="INTEGRASE"/>
    <property type="match status" value="1"/>
</dbReference>
<evidence type="ECO:0000313" key="4">
    <source>
        <dbReference type="Proteomes" id="UP000642070"/>
    </source>
</evidence>
<evidence type="ECO:0000313" key="3">
    <source>
        <dbReference type="EMBL" id="GGM88134.1"/>
    </source>
</evidence>
<dbReference type="SUPFAM" id="SSF53098">
    <property type="entry name" value="Ribonuclease H-like"/>
    <property type="match status" value="1"/>
</dbReference>
<gene>
    <name evidence="3" type="ORF">GCM10007977_107640</name>
</gene>
<dbReference type="InterPro" id="IPR012337">
    <property type="entry name" value="RNaseH-like_sf"/>
</dbReference>
<reference evidence="3" key="2">
    <citation type="submission" date="2020-09" db="EMBL/GenBank/DDBJ databases">
        <authorList>
            <person name="Sun Q."/>
            <person name="Ohkuma M."/>
        </authorList>
    </citation>
    <scope>NUCLEOTIDE SEQUENCE</scope>
    <source>
        <strain evidence="3">JCM 19831</strain>
    </source>
</reference>
<dbReference type="AlphaFoldDB" id="A0A917UF48"/>
<dbReference type="PANTHER" id="PTHR35004">
    <property type="entry name" value="TRANSPOSASE RV3428C-RELATED"/>
    <property type="match status" value="1"/>
</dbReference>
<dbReference type="InterPro" id="IPR036397">
    <property type="entry name" value="RNaseH_sf"/>
</dbReference>
<protein>
    <submittedName>
        <fullName evidence="3">Integrase/transposase</fullName>
    </submittedName>
</protein>
<dbReference type="Pfam" id="PF09299">
    <property type="entry name" value="Mu-transpos_C"/>
    <property type="match status" value="1"/>
</dbReference>
<organism evidence="3 4">
    <name type="scientific">Dactylosporangium sucinum</name>
    <dbReference type="NCBI Taxonomy" id="1424081"/>
    <lineage>
        <taxon>Bacteria</taxon>
        <taxon>Bacillati</taxon>
        <taxon>Actinomycetota</taxon>
        <taxon>Actinomycetes</taxon>
        <taxon>Micromonosporales</taxon>
        <taxon>Micromonosporaceae</taxon>
        <taxon>Dactylosporangium</taxon>
    </lineage>
</organism>
<dbReference type="Proteomes" id="UP000642070">
    <property type="component" value="Unassembled WGS sequence"/>
</dbReference>
<reference evidence="3" key="1">
    <citation type="journal article" date="2014" name="Int. J. Syst. Evol. Microbiol.">
        <title>Complete genome sequence of Corynebacterium casei LMG S-19264T (=DSM 44701T), isolated from a smear-ripened cheese.</title>
        <authorList>
            <consortium name="US DOE Joint Genome Institute (JGI-PGF)"/>
            <person name="Walter F."/>
            <person name="Albersmeier A."/>
            <person name="Kalinowski J."/>
            <person name="Ruckert C."/>
        </authorList>
    </citation>
    <scope>NUCLEOTIDE SEQUENCE</scope>
    <source>
        <strain evidence="3">JCM 19831</strain>
    </source>
</reference>
<dbReference type="Pfam" id="PF13551">
    <property type="entry name" value="HTH_29"/>
    <property type="match status" value="1"/>
</dbReference>
<keyword evidence="4" id="KW-1185">Reference proteome</keyword>
<feature type="domain" description="Integrase catalytic" evidence="2">
    <location>
        <begin position="249"/>
        <end position="477"/>
    </location>
</feature>
<evidence type="ECO:0000256" key="1">
    <source>
        <dbReference type="SAM" id="MobiDB-lite"/>
    </source>
</evidence>
<dbReference type="InterPro" id="IPR001584">
    <property type="entry name" value="Integrase_cat-core"/>
</dbReference>
<dbReference type="EMBL" id="BMPI01000116">
    <property type="protein sequence ID" value="GGM88134.1"/>
    <property type="molecule type" value="Genomic_DNA"/>
</dbReference>
<dbReference type="InterPro" id="IPR015378">
    <property type="entry name" value="Transposase-like_Mu_C"/>
</dbReference>
<dbReference type="Gene3D" id="3.30.420.10">
    <property type="entry name" value="Ribonuclease H-like superfamily/Ribonuclease H"/>
    <property type="match status" value="1"/>
</dbReference>
<accession>A0A917UF48</accession>
<feature type="compositionally biased region" description="Basic and acidic residues" evidence="1">
    <location>
        <begin position="102"/>
        <end position="116"/>
    </location>
</feature>
<sequence>MTGQSVLLQVGARFAFDGEVVEVMQLEGARVSVRDARDRWRTLGLSGFLATATAAGEQVPMPALGTRLAALSAGQRDALTQRAQHVREVLTGYRSGTAEQARAGEPRPEYASDRPMRARQTAKATELGVSERTVRRWVQAYVRDGEAGLLDERQVTGRGSTVDPRWEQACRMVMAELVPASTPTTSAVLRLVDARLDEQYGAGVVPRPSPATAYRQLARLAKGTNAVRGSAKGRRSIADRPKGVYGRLRATRPGEYVILDTQSLDVFAMEPVTCRWLPCQLTVAQDLFTRCIIGLRVTPVSTKAVDVAGVLHQAVLPQALPDTVSAEGRWPYHGLPQQVVFTENQPAPDGPVYAPETLVVDHGKAFLSAHIISVCTRLGISIQPAQPRKPTDKPTVERFFKTLREGLIQYLPAYKGPDVYSRGVAVEDAAFFYVHELEDAIREWTALVYHRSKHDGLAVPEWPHLDLSPNDMYEVGLARAGLLRIPASADLAYDFLDTVARTIQRYGVEVNGLRYNGCGLDGYRNTRSPYGGALNGKWPIRVNPDDVRYVWFQDPADHRWHRLDWEHAAAIGAPFSFEAAQYARRLPLRADRLPEPAAALGELLARWDTGMVTDRRERRMAARLGAENAALATPDSPAEQAVALPTVAQLTNHRAGLGLRLVADPASEPEPLALTGDDDEDEEIFDDPDEDFYADAFEVIE</sequence>
<feature type="region of interest" description="Disordered" evidence="1">
    <location>
        <begin position="92"/>
        <end position="126"/>
    </location>
</feature>
<comment type="caution">
    <text evidence="3">The sequence shown here is derived from an EMBL/GenBank/DDBJ whole genome shotgun (WGS) entry which is preliminary data.</text>
</comment>
<name>A0A917UF48_9ACTN</name>
<evidence type="ECO:0000259" key="2">
    <source>
        <dbReference type="PROSITE" id="PS50994"/>
    </source>
</evidence>
<proteinExistence type="predicted"/>
<dbReference type="GO" id="GO:0015074">
    <property type="term" value="P:DNA integration"/>
    <property type="evidence" value="ECO:0007669"/>
    <property type="project" value="InterPro"/>
</dbReference>
<dbReference type="PANTHER" id="PTHR35004:SF6">
    <property type="entry name" value="TRANSPOSASE"/>
    <property type="match status" value="1"/>
</dbReference>
<dbReference type="SUPFAM" id="SSF46689">
    <property type="entry name" value="Homeodomain-like"/>
    <property type="match status" value="1"/>
</dbReference>
<dbReference type="GO" id="GO:0003676">
    <property type="term" value="F:nucleic acid binding"/>
    <property type="evidence" value="ECO:0007669"/>
    <property type="project" value="InterPro"/>
</dbReference>
<dbReference type="InterPro" id="IPR009057">
    <property type="entry name" value="Homeodomain-like_sf"/>
</dbReference>